<dbReference type="RefSeq" id="XP_005651929.1">
    <property type="nucleotide sequence ID" value="XM_005651872.1"/>
</dbReference>
<keyword evidence="2" id="KW-1185">Reference proteome</keyword>
<dbReference type="GeneID" id="17045400"/>
<organism evidence="1 2">
    <name type="scientific">Coccomyxa subellipsoidea (strain C-169)</name>
    <name type="common">Green microalga</name>
    <dbReference type="NCBI Taxonomy" id="574566"/>
    <lineage>
        <taxon>Eukaryota</taxon>
        <taxon>Viridiplantae</taxon>
        <taxon>Chlorophyta</taxon>
        <taxon>core chlorophytes</taxon>
        <taxon>Trebouxiophyceae</taxon>
        <taxon>Trebouxiophyceae incertae sedis</taxon>
        <taxon>Coccomyxaceae</taxon>
        <taxon>Coccomyxa</taxon>
        <taxon>Coccomyxa subellipsoidea</taxon>
    </lineage>
</organism>
<evidence type="ECO:0000313" key="1">
    <source>
        <dbReference type="EMBL" id="EIE27385.1"/>
    </source>
</evidence>
<accession>I0Z9R6</accession>
<proteinExistence type="predicted"/>
<dbReference type="Proteomes" id="UP000007264">
    <property type="component" value="Unassembled WGS sequence"/>
</dbReference>
<dbReference type="EMBL" id="AGSI01000001">
    <property type="protein sequence ID" value="EIE27385.1"/>
    <property type="molecule type" value="Genomic_DNA"/>
</dbReference>
<evidence type="ECO:0000313" key="2">
    <source>
        <dbReference type="Proteomes" id="UP000007264"/>
    </source>
</evidence>
<reference evidence="1 2" key="1">
    <citation type="journal article" date="2012" name="Genome Biol.">
        <title>The genome of the polar eukaryotic microalga coccomyxa subellipsoidea reveals traits of cold adaptation.</title>
        <authorList>
            <person name="Blanc G."/>
            <person name="Agarkova I."/>
            <person name="Grimwood J."/>
            <person name="Kuo A."/>
            <person name="Brueggeman A."/>
            <person name="Dunigan D."/>
            <person name="Gurnon J."/>
            <person name="Ladunga I."/>
            <person name="Lindquist E."/>
            <person name="Lucas S."/>
            <person name="Pangilinan J."/>
            <person name="Proschold T."/>
            <person name="Salamov A."/>
            <person name="Schmutz J."/>
            <person name="Weeks D."/>
            <person name="Yamada T."/>
            <person name="Claverie J.M."/>
            <person name="Grigoriev I."/>
            <person name="Van Etten J."/>
            <person name="Lomsadze A."/>
            <person name="Borodovsky M."/>
        </authorList>
    </citation>
    <scope>NUCLEOTIDE SEQUENCE [LARGE SCALE GENOMIC DNA]</scope>
    <source>
        <strain evidence="1 2">C-169</strain>
    </source>
</reference>
<dbReference type="KEGG" id="csl:COCSUDRAFT_31992"/>
<dbReference type="AlphaFoldDB" id="I0Z9R6"/>
<gene>
    <name evidence="1" type="ORF">COCSUDRAFT_31992</name>
</gene>
<sequence length="112" mass="12863">MTTLSRHWRLPVEDQQSSFKSQHGGLRVQLSRFYMNPIVQPFAMQHIPSFYARTGLVRFSLTTCLHSHHHPKELPIQCNSSQLSILTKEWLCLPAACRHLPLVIAARARAMC</sequence>
<comment type="caution">
    <text evidence="1">The sequence shown here is derived from an EMBL/GenBank/DDBJ whole genome shotgun (WGS) entry which is preliminary data.</text>
</comment>
<name>I0Z9R6_COCSC</name>
<protein>
    <submittedName>
        <fullName evidence="1">Uncharacterized protein</fullName>
    </submittedName>
</protein>